<reference evidence="1 2" key="1">
    <citation type="journal article" date="2022" name="Hortic Res">
        <title>A haplotype resolved chromosomal level avocado genome allows analysis of novel avocado genes.</title>
        <authorList>
            <person name="Nath O."/>
            <person name="Fletcher S.J."/>
            <person name="Hayward A."/>
            <person name="Shaw L.M."/>
            <person name="Masouleh A.K."/>
            <person name="Furtado A."/>
            <person name="Henry R.J."/>
            <person name="Mitter N."/>
        </authorList>
    </citation>
    <scope>NUCLEOTIDE SEQUENCE [LARGE SCALE GENOMIC DNA]</scope>
    <source>
        <strain evidence="2">cv. Hass</strain>
    </source>
</reference>
<dbReference type="EMBL" id="CM056815">
    <property type="protein sequence ID" value="KAJ8630562.1"/>
    <property type="molecule type" value="Genomic_DNA"/>
</dbReference>
<keyword evidence="2" id="KW-1185">Reference proteome</keyword>
<accession>A0ACC2LB09</accession>
<name>A0ACC2LB09_PERAE</name>
<proteinExistence type="predicted"/>
<evidence type="ECO:0000313" key="2">
    <source>
        <dbReference type="Proteomes" id="UP001234297"/>
    </source>
</evidence>
<organism evidence="1 2">
    <name type="scientific">Persea americana</name>
    <name type="common">Avocado</name>
    <dbReference type="NCBI Taxonomy" id="3435"/>
    <lineage>
        <taxon>Eukaryota</taxon>
        <taxon>Viridiplantae</taxon>
        <taxon>Streptophyta</taxon>
        <taxon>Embryophyta</taxon>
        <taxon>Tracheophyta</taxon>
        <taxon>Spermatophyta</taxon>
        <taxon>Magnoliopsida</taxon>
        <taxon>Magnoliidae</taxon>
        <taxon>Laurales</taxon>
        <taxon>Lauraceae</taxon>
        <taxon>Persea</taxon>
    </lineage>
</organism>
<evidence type="ECO:0000313" key="1">
    <source>
        <dbReference type="EMBL" id="KAJ8630562.1"/>
    </source>
</evidence>
<comment type="caution">
    <text evidence="1">The sequence shown here is derived from an EMBL/GenBank/DDBJ whole genome shotgun (WGS) entry which is preliminary data.</text>
</comment>
<gene>
    <name evidence="1" type="ORF">MRB53_023885</name>
</gene>
<protein>
    <submittedName>
        <fullName evidence="1">Uncharacterized protein</fullName>
    </submittedName>
</protein>
<dbReference type="Proteomes" id="UP001234297">
    <property type="component" value="Chromosome 7"/>
</dbReference>
<sequence length="390" mass="43160">MKDSNAIVPLAGSCAGEGVPSIPLFFGNPCYDLTLSSFGGSSSTALHRLSVAVGVLQSFLDVAGQSPLFELVEDLTYYEGIMASPLQMVQSSGESLSSIGSKVVRILVLCAQLTCLSKGHALDVVKPLLTKKGAIESEYSTVCDRKRSDLAKVGKSERDVVAQLECLRSCHTTLERETVDLDVSIKDRWCYLEVDSFKMKGLEQSLRLVNADLRKLSFDPAFLDEVGASYTSSVESKARNCIEDVIRGDGAFEGDNSTYPTGAACLRSSRILYIKEGHLLPLPFLNGRYCKQHIFRNWVEFSFEDGGMPGCPNHCPHGYTHQDFLLDHSRSLFRNMSDWSTDELRWAPEYLTPYLDSLRRTGYGTLQVENLLRVISYWVSVVGVMEGLTD</sequence>